<feature type="region of interest" description="Disordered" evidence="1">
    <location>
        <begin position="95"/>
        <end position="117"/>
    </location>
</feature>
<keyword evidence="3" id="KW-1185">Reference proteome</keyword>
<protein>
    <submittedName>
        <fullName evidence="2">Uncharacterized protein</fullName>
    </submittedName>
</protein>
<sequence length="117" mass="12730">MKARGGYVLMLDASPRRAEPPRWLCITTPAGSLPPVGHAKDPHRPCSSWGLCLPSPISPGPRPIPLQRTRPDQAVAAKEHCRVRLCLGLTLRKPSSQPTRLSALVRTGEDGMPQRTP</sequence>
<evidence type="ECO:0000256" key="1">
    <source>
        <dbReference type="SAM" id="MobiDB-lite"/>
    </source>
</evidence>
<evidence type="ECO:0000313" key="3">
    <source>
        <dbReference type="Proteomes" id="UP001152798"/>
    </source>
</evidence>
<organism evidence="2 3">
    <name type="scientific">Nezara viridula</name>
    <name type="common">Southern green stink bug</name>
    <name type="synonym">Cimex viridulus</name>
    <dbReference type="NCBI Taxonomy" id="85310"/>
    <lineage>
        <taxon>Eukaryota</taxon>
        <taxon>Metazoa</taxon>
        <taxon>Ecdysozoa</taxon>
        <taxon>Arthropoda</taxon>
        <taxon>Hexapoda</taxon>
        <taxon>Insecta</taxon>
        <taxon>Pterygota</taxon>
        <taxon>Neoptera</taxon>
        <taxon>Paraneoptera</taxon>
        <taxon>Hemiptera</taxon>
        <taxon>Heteroptera</taxon>
        <taxon>Panheteroptera</taxon>
        <taxon>Pentatomomorpha</taxon>
        <taxon>Pentatomoidea</taxon>
        <taxon>Pentatomidae</taxon>
        <taxon>Pentatominae</taxon>
        <taxon>Nezara</taxon>
    </lineage>
</organism>
<evidence type="ECO:0000313" key="2">
    <source>
        <dbReference type="EMBL" id="CAH1406360.1"/>
    </source>
</evidence>
<dbReference type="Proteomes" id="UP001152798">
    <property type="component" value="Chromosome 6"/>
</dbReference>
<dbReference type="AlphaFoldDB" id="A0A9P0MVZ2"/>
<proteinExistence type="predicted"/>
<gene>
    <name evidence="2" type="ORF">NEZAVI_LOCUS14317</name>
</gene>
<reference evidence="2" key="1">
    <citation type="submission" date="2022-01" db="EMBL/GenBank/DDBJ databases">
        <authorList>
            <person name="King R."/>
        </authorList>
    </citation>
    <scope>NUCLEOTIDE SEQUENCE</scope>
</reference>
<dbReference type="EMBL" id="OV725082">
    <property type="protein sequence ID" value="CAH1406360.1"/>
    <property type="molecule type" value="Genomic_DNA"/>
</dbReference>
<accession>A0A9P0MVZ2</accession>
<name>A0A9P0MVZ2_NEZVI</name>